<keyword evidence="1" id="KW-1133">Transmembrane helix</keyword>
<feature type="domain" description="IcmF-related" evidence="3">
    <location>
        <begin position="411"/>
        <end position="730"/>
    </location>
</feature>
<dbReference type="Pfam" id="PF21070">
    <property type="entry name" value="IcmF_helical"/>
    <property type="match status" value="1"/>
</dbReference>
<evidence type="ECO:0000313" key="6">
    <source>
        <dbReference type="Proteomes" id="UP000727654"/>
    </source>
</evidence>
<organism evidence="5 6">
    <name type="scientific">Cupriavidus laharis</name>
    <dbReference type="NCBI Taxonomy" id="151654"/>
    <lineage>
        <taxon>Bacteria</taxon>
        <taxon>Pseudomonadati</taxon>
        <taxon>Pseudomonadota</taxon>
        <taxon>Betaproteobacteria</taxon>
        <taxon>Burkholderiales</taxon>
        <taxon>Burkholderiaceae</taxon>
        <taxon>Cupriavidus</taxon>
    </lineage>
</organism>
<keyword evidence="1" id="KW-0812">Transmembrane</keyword>
<feature type="domain" description="Type VI secretion system IcmF C-terminal" evidence="2">
    <location>
        <begin position="985"/>
        <end position="1077"/>
    </location>
</feature>
<accession>A0ABN7YPR2</accession>
<dbReference type="PANTHER" id="PTHR36153">
    <property type="entry name" value="INNER MEMBRANE PROTEIN-RELATED"/>
    <property type="match status" value="1"/>
</dbReference>
<dbReference type="PANTHER" id="PTHR36153:SF1">
    <property type="entry name" value="TYPE VI SECRETION SYSTEM COMPONENT TSSM1"/>
    <property type="match status" value="1"/>
</dbReference>
<feature type="transmembrane region" description="Helical" evidence="1">
    <location>
        <begin position="357"/>
        <end position="379"/>
    </location>
</feature>
<evidence type="ECO:0008006" key="7">
    <source>
        <dbReference type="Google" id="ProtNLM"/>
    </source>
</evidence>
<evidence type="ECO:0000256" key="1">
    <source>
        <dbReference type="SAM" id="Phobius"/>
    </source>
</evidence>
<evidence type="ECO:0000259" key="2">
    <source>
        <dbReference type="Pfam" id="PF06744"/>
    </source>
</evidence>
<dbReference type="InterPro" id="IPR053156">
    <property type="entry name" value="T6SS_TssM-like"/>
</dbReference>
<dbReference type="Pfam" id="PF06744">
    <property type="entry name" value="IcmF_C"/>
    <property type="match status" value="1"/>
</dbReference>
<dbReference type="RefSeq" id="WP_224080094.1">
    <property type="nucleotide sequence ID" value="NZ_CAJZAI010000005.1"/>
</dbReference>
<evidence type="ECO:0000259" key="4">
    <source>
        <dbReference type="Pfam" id="PF21070"/>
    </source>
</evidence>
<evidence type="ECO:0000313" key="5">
    <source>
        <dbReference type="EMBL" id="CAG9173547.1"/>
    </source>
</evidence>
<feature type="transmembrane region" description="Helical" evidence="1">
    <location>
        <begin position="32"/>
        <end position="55"/>
    </location>
</feature>
<dbReference type="InterPro" id="IPR010623">
    <property type="entry name" value="IcmF_C"/>
</dbReference>
<keyword evidence="1" id="KW-0472">Membrane</keyword>
<dbReference type="InterPro" id="IPR009612">
    <property type="entry name" value="IcmF-rel"/>
</dbReference>
<dbReference type="InterPro" id="IPR048677">
    <property type="entry name" value="TssM1_hel"/>
</dbReference>
<proteinExistence type="predicted"/>
<protein>
    <recommendedName>
        <fullName evidence="7">Type VI secretion protein VasK</fullName>
    </recommendedName>
</protein>
<dbReference type="EMBL" id="CAJZAI010000005">
    <property type="protein sequence ID" value="CAG9173547.1"/>
    <property type="molecule type" value="Genomic_DNA"/>
</dbReference>
<evidence type="ECO:0000259" key="3">
    <source>
        <dbReference type="Pfam" id="PF06761"/>
    </source>
</evidence>
<reference evidence="5 6" key="1">
    <citation type="submission" date="2021-08" db="EMBL/GenBank/DDBJ databases">
        <authorList>
            <person name="Peeters C."/>
        </authorList>
    </citation>
    <scope>NUCLEOTIDE SEQUENCE [LARGE SCALE GENOMIC DNA]</scope>
    <source>
        <strain evidence="5 6">LMG 23992</strain>
    </source>
</reference>
<dbReference type="Proteomes" id="UP000727654">
    <property type="component" value="Unassembled WGS sequence"/>
</dbReference>
<feature type="domain" description="Type VI secretion system component TssM1 helical" evidence="4">
    <location>
        <begin position="877"/>
        <end position="980"/>
    </location>
</feature>
<gene>
    <name evidence="5" type="ORF">LMG23992_02482</name>
</gene>
<name>A0ABN7YPR2_9BURK</name>
<dbReference type="Pfam" id="PF06761">
    <property type="entry name" value="IcmF-related"/>
    <property type="match status" value="1"/>
</dbReference>
<comment type="caution">
    <text evidence="5">The sequence shown here is derived from an EMBL/GenBank/DDBJ whole genome shotgun (WGS) entry which is preliminary data.</text>
</comment>
<keyword evidence="6" id="KW-1185">Reference proteome</keyword>
<sequence>MAIAIVAVILDLVIWLNDGVFGLTSQGEKITFMLWTVLAVFVLSFVYVIVVFLGGHKAIRRSFSRVTGEVSAEQKTSARGCDARIGELRMELRRQSGWRWRYRAPWLMICGDDSTIEQVAPGLKQAGVRCTDEVVLVHAAPQGIDASLWQQQIRSLRRRRPTDAVVQVVGSDSAVASDVESLRLLSDCQRVLGWAAPIMFLYPVPVRGSQPDHDQPVGVFVNACRRLPDQIPLHDQLAELETRTANAILFGIKNEKPPFIAVISAYIGDQRASIASRWAAWQASVWRQAPLAGVMFVPEVAAPVMVGRVPVADASGDVARIAAEGIRSLPVRIDLSALRLTWREIARQALHHRGRRIGFYPWTAVAGGALACTILWTAGMAVSGLRNLQDIGIARDAMQGVRTTTDPAKRLHALLALQQQIDHYEYRTQHHAPWLTRFGLNRDPEVLAALWKPYTQAARQFLITPAQQNLEASLVDLGQLQTTSLTDQTSKWAMGGRDGLKAYLMLAHPERTEPAFLASQLAKAWTTEARITPGEKQDLAERLSQFYGQHLKSNPDRKIDARPELVAGARQTLLAVIGARNAQDTVYQQILDGAGSKYPDQTLASLTVGTDTRGLLHASAVVPGVFTRQAYEGYIADAIEEAVKRRDVSTDWVLAGDQARDNAPSLSAYELRKALTLQYFADYAEHWQGFMNALQWEPSPTLPAAIGQLKLLADARQSPVIALMKSLEYQGGAGVQKASLSDALVNKAKDMFTSKGDAPQTARSEPAGPLDAAFGPVLRLVGQSRQGIANSDLSLQRFLDRATALRLRLQQVNGSPDADEQARQMAQTLFQGKGSELADTQAYAQLMAASVGTEWAGMGEALFVRPIAQATQTIVLPAQASLNDLWYRAVVSDWNHAFAGRYPFADTGNDASLPEFAQFVRPQGGRIQTFLATQLAGVLELQGNQWVPATGARGITFDPEFLKFINLLQRIGAHLLVQGEPQYRFELKPVPTPGLTDTVLTIDGQKLHYYNQRETWQRMAWPSNSLADLGTRLQWQTETAGTNKRYEFGGRFGLLRMLARGHIQQIDGATYQIGWPAEPDTGVATAGGSDTAKVPEIQFQMRSESGAGVLDLLSLLGLKISPRVFLIPRAGTVADAGASPAERVPGTQ</sequence>